<evidence type="ECO:0000313" key="2">
    <source>
        <dbReference type="Proteomes" id="UP000325081"/>
    </source>
</evidence>
<dbReference type="EMBL" id="BKCP01006005">
    <property type="protein sequence ID" value="GER40885.1"/>
    <property type="molecule type" value="Genomic_DNA"/>
</dbReference>
<dbReference type="AlphaFoldDB" id="A0A5A7Q6K7"/>
<gene>
    <name evidence="1" type="ORF">STAS_17585</name>
</gene>
<evidence type="ECO:0000313" key="1">
    <source>
        <dbReference type="EMBL" id="GER40885.1"/>
    </source>
</evidence>
<dbReference type="Proteomes" id="UP000325081">
    <property type="component" value="Unassembled WGS sequence"/>
</dbReference>
<comment type="caution">
    <text evidence="1">The sequence shown here is derived from an EMBL/GenBank/DDBJ whole genome shotgun (WGS) entry which is preliminary data.</text>
</comment>
<organism evidence="1 2">
    <name type="scientific">Striga asiatica</name>
    <name type="common">Asiatic witchweed</name>
    <name type="synonym">Buchnera asiatica</name>
    <dbReference type="NCBI Taxonomy" id="4170"/>
    <lineage>
        <taxon>Eukaryota</taxon>
        <taxon>Viridiplantae</taxon>
        <taxon>Streptophyta</taxon>
        <taxon>Embryophyta</taxon>
        <taxon>Tracheophyta</taxon>
        <taxon>Spermatophyta</taxon>
        <taxon>Magnoliopsida</taxon>
        <taxon>eudicotyledons</taxon>
        <taxon>Gunneridae</taxon>
        <taxon>Pentapetalae</taxon>
        <taxon>asterids</taxon>
        <taxon>lamiids</taxon>
        <taxon>Lamiales</taxon>
        <taxon>Orobanchaceae</taxon>
        <taxon>Buchnereae</taxon>
        <taxon>Striga</taxon>
    </lineage>
</organism>
<name>A0A5A7Q6K7_STRAF</name>
<reference evidence="2" key="1">
    <citation type="journal article" date="2019" name="Curr. Biol.">
        <title>Genome Sequence of Striga asiatica Provides Insight into the Evolution of Plant Parasitism.</title>
        <authorList>
            <person name="Yoshida S."/>
            <person name="Kim S."/>
            <person name="Wafula E.K."/>
            <person name="Tanskanen J."/>
            <person name="Kim Y.M."/>
            <person name="Honaas L."/>
            <person name="Yang Z."/>
            <person name="Spallek T."/>
            <person name="Conn C.E."/>
            <person name="Ichihashi Y."/>
            <person name="Cheong K."/>
            <person name="Cui S."/>
            <person name="Der J.P."/>
            <person name="Gundlach H."/>
            <person name="Jiao Y."/>
            <person name="Hori C."/>
            <person name="Ishida J.K."/>
            <person name="Kasahara H."/>
            <person name="Kiba T."/>
            <person name="Kim M.S."/>
            <person name="Koo N."/>
            <person name="Laohavisit A."/>
            <person name="Lee Y.H."/>
            <person name="Lumba S."/>
            <person name="McCourt P."/>
            <person name="Mortimer J.C."/>
            <person name="Mutuku J.M."/>
            <person name="Nomura T."/>
            <person name="Sasaki-Sekimoto Y."/>
            <person name="Seto Y."/>
            <person name="Wang Y."/>
            <person name="Wakatake T."/>
            <person name="Sakakibara H."/>
            <person name="Demura T."/>
            <person name="Yamaguchi S."/>
            <person name="Yoneyama K."/>
            <person name="Manabe R.I."/>
            <person name="Nelson D.C."/>
            <person name="Schulman A.H."/>
            <person name="Timko M.P."/>
            <person name="dePamphilis C.W."/>
            <person name="Choi D."/>
            <person name="Shirasu K."/>
        </authorList>
    </citation>
    <scope>NUCLEOTIDE SEQUENCE [LARGE SCALE GENOMIC DNA]</scope>
    <source>
        <strain evidence="2">cv. UVA1</strain>
    </source>
</reference>
<proteinExistence type="predicted"/>
<accession>A0A5A7Q6K7</accession>
<sequence length="235" mass="26463">MSKKEAFKFVSEVVQNKISNRKNVYLSENTGNFWWGRKEGGGIDYIKRGGLVLLAFNEALLLKQLWRVLTKPILLMSKVVRVRCFHKARLVEAKGVQGDGVCRSFGEEEEDIEHLFFSYGRLEIFECLNNAGLRRKEWLKMLGVIGYVRAKVESVAVLRCELAAVFKSILVLDNAVSRNFFGDSVEAWLSFIGSLDIGLRWKNLVKLLNSGLLSGTARDVVSADILSMAVSFSSF</sequence>
<protein>
    <submittedName>
        <fullName evidence="1">Translocase inner membrane subunit 23-2</fullName>
    </submittedName>
</protein>
<keyword evidence="2" id="KW-1185">Reference proteome</keyword>